<evidence type="ECO:0008006" key="3">
    <source>
        <dbReference type="Google" id="ProtNLM"/>
    </source>
</evidence>
<accession>A0A479ZT37</accession>
<dbReference type="InterPro" id="IPR014947">
    <property type="entry name" value="DUF1818"/>
</dbReference>
<gene>
    <name evidence="1" type="ORF">SR1949_09390</name>
</gene>
<keyword evidence="2" id="KW-1185">Reference proteome</keyword>
<reference evidence="2" key="1">
    <citation type="submission" date="2019-02" db="EMBL/GenBank/DDBJ databases">
        <title>Draft genome sequence of Sphaerospermopsis reniformis NIES-1949.</title>
        <authorList>
            <person name="Yamaguchi H."/>
            <person name="Suzuki S."/>
            <person name="Kawachi M."/>
        </authorList>
    </citation>
    <scope>NUCLEOTIDE SEQUENCE [LARGE SCALE GENOMIC DNA]</scope>
    <source>
        <strain evidence="2">NIES-1949</strain>
    </source>
</reference>
<dbReference type="GO" id="GO:0006355">
    <property type="term" value="P:regulation of DNA-templated transcription"/>
    <property type="evidence" value="ECO:0007669"/>
    <property type="project" value="InterPro"/>
</dbReference>
<evidence type="ECO:0000313" key="1">
    <source>
        <dbReference type="EMBL" id="GCL35840.1"/>
    </source>
</evidence>
<protein>
    <recommendedName>
        <fullName evidence="3">DUF1818 domain-containing protein</fullName>
    </recommendedName>
</protein>
<sequence>MQKVIKSGTGWRIGWNPDAPEFQGLVGTDNWAVELTKVELDDFCRLLNQLVDTMKHLATELMDEEKIACEAESDLLWMEVEGYPHSYSLRLILNTGRCAEGQWDADAVPGLVAAAAILKVF</sequence>
<dbReference type="AlphaFoldDB" id="A0A479ZT37"/>
<dbReference type="RefSeq" id="WP_137666523.1">
    <property type="nucleotide sequence ID" value="NZ_BJCE01000019.1"/>
</dbReference>
<dbReference type="InterPro" id="IPR009044">
    <property type="entry name" value="ssDNA-bd_transcriptional_reg"/>
</dbReference>
<evidence type="ECO:0000313" key="2">
    <source>
        <dbReference type="Proteomes" id="UP000300142"/>
    </source>
</evidence>
<dbReference type="Proteomes" id="UP000300142">
    <property type="component" value="Unassembled WGS sequence"/>
</dbReference>
<dbReference type="GO" id="GO:0003677">
    <property type="term" value="F:DNA binding"/>
    <property type="evidence" value="ECO:0007669"/>
    <property type="project" value="InterPro"/>
</dbReference>
<dbReference type="SUPFAM" id="SSF54447">
    <property type="entry name" value="ssDNA-binding transcriptional regulator domain"/>
    <property type="match status" value="1"/>
</dbReference>
<dbReference type="EMBL" id="BJCE01000019">
    <property type="protein sequence ID" value="GCL35840.1"/>
    <property type="molecule type" value="Genomic_DNA"/>
</dbReference>
<organism evidence="1 2">
    <name type="scientific">Sphaerospermopsis reniformis</name>
    <dbReference type="NCBI Taxonomy" id="531300"/>
    <lineage>
        <taxon>Bacteria</taxon>
        <taxon>Bacillati</taxon>
        <taxon>Cyanobacteriota</taxon>
        <taxon>Cyanophyceae</taxon>
        <taxon>Nostocales</taxon>
        <taxon>Aphanizomenonaceae</taxon>
        <taxon>Sphaerospermopsis</taxon>
    </lineage>
</organism>
<dbReference type="Gene3D" id="2.30.31.10">
    <property type="entry name" value="Transcriptional Coactivator Pc4, Chain A"/>
    <property type="match status" value="1"/>
</dbReference>
<comment type="caution">
    <text evidence="1">The sequence shown here is derived from an EMBL/GenBank/DDBJ whole genome shotgun (WGS) entry which is preliminary data.</text>
</comment>
<proteinExistence type="predicted"/>
<name>A0A479ZT37_9CYAN</name>
<dbReference type="Pfam" id="PF08848">
    <property type="entry name" value="DUF1818"/>
    <property type="match status" value="1"/>
</dbReference>